<feature type="region of interest" description="Disordered" evidence="1">
    <location>
        <begin position="197"/>
        <end position="254"/>
    </location>
</feature>
<evidence type="ECO:0000313" key="3">
    <source>
        <dbReference type="EMBL" id="MXO51763.1"/>
    </source>
</evidence>
<evidence type="ECO:0000256" key="2">
    <source>
        <dbReference type="SAM" id="Phobius"/>
    </source>
</evidence>
<dbReference type="AlphaFoldDB" id="A0A844Y369"/>
<keyword evidence="4" id="KW-1185">Reference proteome</keyword>
<organism evidence="3 4">
    <name type="scientific">Qipengyuania gaetbuli</name>
    <dbReference type="NCBI Taxonomy" id="266952"/>
    <lineage>
        <taxon>Bacteria</taxon>
        <taxon>Pseudomonadati</taxon>
        <taxon>Pseudomonadota</taxon>
        <taxon>Alphaproteobacteria</taxon>
        <taxon>Sphingomonadales</taxon>
        <taxon>Erythrobacteraceae</taxon>
        <taxon>Qipengyuania</taxon>
    </lineage>
</organism>
<feature type="region of interest" description="Disordered" evidence="1">
    <location>
        <begin position="152"/>
        <end position="175"/>
    </location>
</feature>
<reference evidence="3 4" key="1">
    <citation type="submission" date="2019-12" db="EMBL/GenBank/DDBJ databases">
        <title>Genomic-based taxomic classification of the family Erythrobacteraceae.</title>
        <authorList>
            <person name="Xu L."/>
        </authorList>
    </citation>
    <scope>NUCLEOTIDE SEQUENCE [LARGE SCALE GENOMIC DNA]</scope>
    <source>
        <strain evidence="3 4">DSM 16225</strain>
    </source>
</reference>
<keyword evidence="2" id="KW-0472">Membrane</keyword>
<name>A0A844Y369_9SPHN</name>
<keyword evidence="2" id="KW-1133">Transmembrane helix</keyword>
<dbReference type="EMBL" id="WTYF01000004">
    <property type="protein sequence ID" value="MXO51763.1"/>
    <property type="molecule type" value="Genomic_DNA"/>
</dbReference>
<feature type="transmembrane region" description="Helical" evidence="2">
    <location>
        <begin position="20"/>
        <end position="38"/>
    </location>
</feature>
<proteinExistence type="predicted"/>
<feature type="transmembrane region" description="Helical" evidence="2">
    <location>
        <begin position="66"/>
        <end position="88"/>
    </location>
</feature>
<feature type="compositionally biased region" description="Acidic residues" evidence="1">
    <location>
        <begin position="152"/>
        <end position="162"/>
    </location>
</feature>
<evidence type="ECO:0000313" key="4">
    <source>
        <dbReference type="Proteomes" id="UP000444185"/>
    </source>
</evidence>
<keyword evidence="2" id="KW-0812">Transmembrane</keyword>
<feature type="compositionally biased region" description="Low complexity" evidence="1">
    <location>
        <begin position="163"/>
        <end position="175"/>
    </location>
</feature>
<feature type="compositionally biased region" description="Basic and acidic residues" evidence="1">
    <location>
        <begin position="243"/>
        <end position="254"/>
    </location>
</feature>
<sequence>MSYVDNDSTLTTKAWFRPAVGLWFGMLVGAGTLGVLYVTPADTRDALFQSAGLTGLHRFFEPPVGMAGFAAVAVAAGVVGFLFGLVIASRLARRAALVEQVEIAPETEEAEPVAEDQSRRRVFSAREDIGEEGIAVTETAEALAAPEIEAELEEVEEVEAPAEEPAPVRPAAPTARESLADLSLDQLTSRLAAALEARKAAPATPPAEEDPDQVISFLRREAARAAPPAGPGSEDPQAALRSALDKLGRVGKPD</sequence>
<protein>
    <submittedName>
        <fullName evidence="3">Uncharacterized protein</fullName>
    </submittedName>
</protein>
<dbReference type="Proteomes" id="UP000444185">
    <property type="component" value="Unassembled WGS sequence"/>
</dbReference>
<dbReference type="RefSeq" id="WP_160608467.1">
    <property type="nucleotide sequence ID" value="NZ_WTYF01000004.1"/>
</dbReference>
<accession>A0A844Y369</accession>
<gene>
    <name evidence="3" type="ORF">GRI42_10660</name>
</gene>
<evidence type="ECO:0000256" key="1">
    <source>
        <dbReference type="SAM" id="MobiDB-lite"/>
    </source>
</evidence>
<dbReference type="OrthoDB" id="7408500at2"/>
<comment type="caution">
    <text evidence="3">The sequence shown here is derived from an EMBL/GenBank/DDBJ whole genome shotgun (WGS) entry which is preliminary data.</text>
</comment>